<feature type="transmembrane region" description="Helical" evidence="1">
    <location>
        <begin position="103"/>
        <end position="122"/>
    </location>
</feature>
<evidence type="ECO:0000313" key="2">
    <source>
        <dbReference type="EMBL" id="OGF40495.1"/>
    </source>
</evidence>
<dbReference type="AlphaFoldDB" id="A0A1F5TND5"/>
<accession>A0A1F5TND5</accession>
<feature type="transmembrane region" description="Helical" evidence="1">
    <location>
        <begin position="199"/>
        <end position="220"/>
    </location>
</feature>
<organism evidence="2 3">
    <name type="scientific">Candidatus Falkowbacteria bacterium RIFOXYD2_FULL_34_120</name>
    <dbReference type="NCBI Taxonomy" id="1798007"/>
    <lineage>
        <taxon>Bacteria</taxon>
        <taxon>Candidatus Falkowiibacteriota</taxon>
    </lineage>
</organism>
<keyword evidence="1" id="KW-0812">Transmembrane</keyword>
<protein>
    <submittedName>
        <fullName evidence="2">Uncharacterized protein</fullName>
    </submittedName>
</protein>
<feature type="transmembrane region" description="Helical" evidence="1">
    <location>
        <begin position="355"/>
        <end position="375"/>
    </location>
</feature>
<sequence length="396" mass="44963">MDLLLSYFISIFTERKTETAPWINTMNQGVWNIVNKGIDFGRWVKHVLTASRKGDQKVQLKYLTNMALMAIFSGLGFLIWKLMSNKFFPEFQINYWNLVEGGIWNHFLQISMPAIIFAFLLGQLDWFGSGDQFEAGTIVAESLPFKWIISAGAGTFEELTHRGVYIYFGLIMIAIANFMFPWIAILIGLATIITLCVKFNLSGMITTVLAVITGAVLFFMKGIWMNNFVLWINKFIFDFYHWMTSGHIKTFLIIGGLMGGLLLLTIALTHEKKSGYSIGGVEFVVRVILFGAWASYVLPLGLDAIANMPIMPADANNYTSLLFLAAVMWSNAKFRNAHKYQGPAGMLNSYVIGFYMFYIAFNYGLIYAMIVHFLFDAVLFTSEHICQMIKNRNFVQ</sequence>
<evidence type="ECO:0000256" key="1">
    <source>
        <dbReference type="SAM" id="Phobius"/>
    </source>
</evidence>
<feature type="transmembrane region" description="Helical" evidence="1">
    <location>
        <begin position="250"/>
        <end position="269"/>
    </location>
</feature>
<reference evidence="2 3" key="1">
    <citation type="journal article" date="2016" name="Nat. Commun.">
        <title>Thousands of microbial genomes shed light on interconnected biogeochemical processes in an aquifer system.</title>
        <authorList>
            <person name="Anantharaman K."/>
            <person name="Brown C.T."/>
            <person name="Hug L.A."/>
            <person name="Sharon I."/>
            <person name="Castelle C.J."/>
            <person name="Probst A.J."/>
            <person name="Thomas B.C."/>
            <person name="Singh A."/>
            <person name="Wilkins M.J."/>
            <person name="Karaoz U."/>
            <person name="Brodie E.L."/>
            <person name="Williams K.H."/>
            <person name="Hubbard S.S."/>
            <person name="Banfield J.F."/>
        </authorList>
    </citation>
    <scope>NUCLEOTIDE SEQUENCE [LARGE SCALE GENOMIC DNA]</scope>
</reference>
<name>A0A1F5TND5_9BACT</name>
<proteinExistence type="predicted"/>
<keyword evidence="1" id="KW-0472">Membrane</keyword>
<feature type="transmembrane region" description="Helical" evidence="1">
    <location>
        <begin position="276"/>
        <end position="298"/>
    </location>
</feature>
<keyword evidence="1" id="KW-1133">Transmembrane helix</keyword>
<comment type="caution">
    <text evidence="2">The sequence shown here is derived from an EMBL/GenBank/DDBJ whole genome shotgun (WGS) entry which is preliminary data.</text>
</comment>
<feature type="transmembrane region" description="Helical" evidence="1">
    <location>
        <begin position="318"/>
        <end position="334"/>
    </location>
</feature>
<dbReference type="EMBL" id="MFGO01000027">
    <property type="protein sequence ID" value="OGF40495.1"/>
    <property type="molecule type" value="Genomic_DNA"/>
</dbReference>
<feature type="transmembrane region" description="Helical" evidence="1">
    <location>
        <begin position="164"/>
        <end position="193"/>
    </location>
</feature>
<gene>
    <name evidence="2" type="ORF">A2531_02900</name>
</gene>
<feature type="transmembrane region" description="Helical" evidence="1">
    <location>
        <begin position="62"/>
        <end position="83"/>
    </location>
</feature>
<dbReference type="Proteomes" id="UP000177579">
    <property type="component" value="Unassembled WGS sequence"/>
</dbReference>
<evidence type="ECO:0000313" key="3">
    <source>
        <dbReference type="Proteomes" id="UP000177579"/>
    </source>
</evidence>